<dbReference type="CDD" id="cd12148">
    <property type="entry name" value="fungal_TF_MHR"/>
    <property type="match status" value="1"/>
</dbReference>
<proteinExistence type="predicted"/>
<dbReference type="InterPro" id="IPR052073">
    <property type="entry name" value="Amide_Lactam_Regulators"/>
</dbReference>
<feature type="compositionally biased region" description="Polar residues" evidence="6">
    <location>
        <begin position="561"/>
        <end position="573"/>
    </location>
</feature>
<evidence type="ECO:0000256" key="1">
    <source>
        <dbReference type="ARBA" id="ARBA00022833"/>
    </source>
</evidence>
<evidence type="ECO:0000256" key="3">
    <source>
        <dbReference type="ARBA" id="ARBA00023125"/>
    </source>
</evidence>
<evidence type="ECO:0000256" key="4">
    <source>
        <dbReference type="ARBA" id="ARBA00023163"/>
    </source>
</evidence>
<dbReference type="SMART" id="SM00906">
    <property type="entry name" value="Fungal_trans"/>
    <property type="match status" value="1"/>
</dbReference>
<dbReference type="InterPro" id="IPR007219">
    <property type="entry name" value="XnlR_reg_dom"/>
</dbReference>
<dbReference type="GO" id="GO:0008270">
    <property type="term" value="F:zinc ion binding"/>
    <property type="evidence" value="ECO:0007669"/>
    <property type="project" value="InterPro"/>
</dbReference>
<feature type="domain" description="Xylanolytic transcriptional activator regulatory" evidence="7">
    <location>
        <begin position="301"/>
        <end position="369"/>
    </location>
</feature>
<keyword evidence="1" id="KW-0862">Zinc</keyword>
<dbReference type="Pfam" id="PF04082">
    <property type="entry name" value="Fungal_trans"/>
    <property type="match status" value="1"/>
</dbReference>
<name>A0A319E3H1_ASPSB</name>
<dbReference type="Proteomes" id="UP000248423">
    <property type="component" value="Unassembled WGS sequence"/>
</dbReference>
<feature type="region of interest" description="Disordered" evidence="6">
    <location>
        <begin position="67"/>
        <end position="89"/>
    </location>
</feature>
<dbReference type="OrthoDB" id="10031947at2759"/>
<keyword evidence="2" id="KW-0805">Transcription regulation</keyword>
<keyword evidence="3" id="KW-0238">DNA-binding</keyword>
<dbReference type="GO" id="GO:0003677">
    <property type="term" value="F:DNA binding"/>
    <property type="evidence" value="ECO:0007669"/>
    <property type="project" value="UniProtKB-KW"/>
</dbReference>
<feature type="region of interest" description="Disordered" evidence="6">
    <location>
        <begin position="552"/>
        <end position="573"/>
    </location>
</feature>
<keyword evidence="9" id="KW-1185">Reference proteome</keyword>
<keyword evidence="5" id="KW-0539">Nucleus</keyword>
<organism evidence="8 9">
    <name type="scientific">Aspergillus sclerotiicarbonarius (strain CBS 121057 / IBT 28362)</name>
    <dbReference type="NCBI Taxonomy" id="1448318"/>
    <lineage>
        <taxon>Eukaryota</taxon>
        <taxon>Fungi</taxon>
        <taxon>Dikarya</taxon>
        <taxon>Ascomycota</taxon>
        <taxon>Pezizomycotina</taxon>
        <taxon>Eurotiomycetes</taxon>
        <taxon>Eurotiomycetidae</taxon>
        <taxon>Eurotiales</taxon>
        <taxon>Aspergillaceae</taxon>
        <taxon>Aspergillus</taxon>
        <taxon>Aspergillus subgen. Circumdati</taxon>
    </lineage>
</organism>
<evidence type="ECO:0000256" key="5">
    <source>
        <dbReference type="ARBA" id="ARBA00023242"/>
    </source>
</evidence>
<evidence type="ECO:0000256" key="6">
    <source>
        <dbReference type="SAM" id="MobiDB-lite"/>
    </source>
</evidence>
<sequence>MELTWLADTPQSRRRTRALRACATCQRRKVCLLPPLFFGEGGAKSCPSHADQKKRCRHLDIPTCPSHSHIQTGTSGHVPRQQQQQQDTALTDNLDTTHSQTERFVGDLNPEAVIREKLDSTGGNHLRDRIGLWISSPAIRSHREQLPDPDPELIGHCLKDVLELQSTASMLNQQYASGMNACDHLPFSTRSHLFSIFFNKVNHVLPLVDQISFFQAHSDGTASVFLERAICLVAAKDRAASTHLRLVDDGPLISSRCFCSKLYQGLVVALNVGLESDRLSRIRILALMSLHCEGYEGAEAASMHLCQAIHQAQTVGLHLDRPGRTPGDSLSCLFWCLWSLDRMHACIGGRPVLLADCDIGIEKPSVRDFSPRSAFDIWFAISDLLSTVISFYRPAADHTVGWEGEFPAFEAITGDKLRDDLNFATLGLLELYYHAVAILSCRYKLSHRSDESRPSYIRQGLAAIRIHSIAATECSQELPPLPIVPYALTLSMGVSYQHFRSSKLVTHLDRARTSLEACCTLLEGLGVYWYSAEAMARLGRKALHQIDEVEPGHHQHGRAASLSTPGLTSTSAPPNLRGCLSTSPSSSFVAAQGVLSNVRSDAPSTALMQELPPRPLCSQEISPRDPDQDNFTNIDMLFGDFLDLSLPTNFWDPVFFTEPPPGT</sequence>
<evidence type="ECO:0000313" key="8">
    <source>
        <dbReference type="EMBL" id="PYI01058.1"/>
    </source>
</evidence>
<reference evidence="8 9" key="1">
    <citation type="submission" date="2018-02" db="EMBL/GenBank/DDBJ databases">
        <title>The genomes of Aspergillus section Nigri reveals drivers in fungal speciation.</title>
        <authorList>
            <consortium name="DOE Joint Genome Institute"/>
            <person name="Vesth T.C."/>
            <person name="Nybo J."/>
            <person name="Theobald S."/>
            <person name="Brandl J."/>
            <person name="Frisvad J.C."/>
            <person name="Nielsen K.F."/>
            <person name="Lyhne E.K."/>
            <person name="Kogle M.E."/>
            <person name="Kuo A."/>
            <person name="Riley R."/>
            <person name="Clum A."/>
            <person name="Nolan M."/>
            <person name="Lipzen A."/>
            <person name="Salamov A."/>
            <person name="Henrissat B."/>
            <person name="Wiebenga A."/>
            <person name="De vries R.P."/>
            <person name="Grigoriev I.V."/>
            <person name="Mortensen U.H."/>
            <person name="Andersen M.R."/>
            <person name="Baker S.E."/>
        </authorList>
    </citation>
    <scope>NUCLEOTIDE SEQUENCE [LARGE SCALE GENOMIC DNA]</scope>
    <source>
        <strain evidence="8 9">CBS 121057</strain>
    </source>
</reference>
<dbReference type="PANTHER" id="PTHR47171:SF6">
    <property type="entry name" value="SPECIFIC TRANSCRIPTION FACTOR, PUTATIVE (AFU_ORTHOLOGUE AFUA_2G06130)-RELATED"/>
    <property type="match status" value="1"/>
</dbReference>
<dbReference type="GO" id="GO:0006351">
    <property type="term" value="P:DNA-templated transcription"/>
    <property type="evidence" value="ECO:0007669"/>
    <property type="project" value="InterPro"/>
</dbReference>
<evidence type="ECO:0000259" key="7">
    <source>
        <dbReference type="SMART" id="SM00906"/>
    </source>
</evidence>
<dbReference type="AlphaFoldDB" id="A0A319E3H1"/>
<keyword evidence="4" id="KW-0804">Transcription</keyword>
<dbReference type="PANTHER" id="PTHR47171">
    <property type="entry name" value="FARA-RELATED"/>
    <property type="match status" value="1"/>
</dbReference>
<protein>
    <submittedName>
        <fullName evidence="8">Fungal-specific transcription factor</fullName>
    </submittedName>
</protein>
<evidence type="ECO:0000256" key="2">
    <source>
        <dbReference type="ARBA" id="ARBA00023015"/>
    </source>
</evidence>
<dbReference type="EMBL" id="KZ826426">
    <property type="protein sequence ID" value="PYI01058.1"/>
    <property type="molecule type" value="Genomic_DNA"/>
</dbReference>
<dbReference type="STRING" id="1448318.A0A319E3H1"/>
<dbReference type="VEuPathDB" id="FungiDB:BO78DRAFT_423888"/>
<gene>
    <name evidence="8" type="ORF">BO78DRAFT_423888</name>
</gene>
<accession>A0A319E3H1</accession>
<evidence type="ECO:0000313" key="9">
    <source>
        <dbReference type="Proteomes" id="UP000248423"/>
    </source>
</evidence>